<keyword evidence="4" id="KW-0808">Transferase</keyword>
<evidence type="ECO:0000256" key="6">
    <source>
        <dbReference type="ARBA" id="ARBA00022777"/>
    </source>
</evidence>
<evidence type="ECO:0000256" key="8">
    <source>
        <dbReference type="PROSITE-ProRule" id="PRU00339"/>
    </source>
</evidence>
<keyword evidence="9" id="KW-0472">Membrane</keyword>
<keyword evidence="3" id="KW-0597">Phosphoprotein</keyword>
<evidence type="ECO:0000313" key="11">
    <source>
        <dbReference type="EMBL" id="SDD53467.1"/>
    </source>
</evidence>
<accession>A0A1G6VKA9</accession>
<evidence type="ECO:0000259" key="10">
    <source>
        <dbReference type="PROSITE" id="PS50109"/>
    </source>
</evidence>
<dbReference type="GO" id="GO:0005524">
    <property type="term" value="F:ATP binding"/>
    <property type="evidence" value="ECO:0007669"/>
    <property type="project" value="UniProtKB-KW"/>
</dbReference>
<feature type="repeat" description="TPR" evidence="8">
    <location>
        <begin position="267"/>
        <end position="300"/>
    </location>
</feature>
<keyword evidence="6 11" id="KW-0418">Kinase</keyword>
<dbReference type="EC" id="2.7.13.3" evidence="2"/>
<evidence type="ECO:0000256" key="9">
    <source>
        <dbReference type="SAM" id="Phobius"/>
    </source>
</evidence>
<proteinExistence type="predicted"/>
<comment type="catalytic activity">
    <reaction evidence="1">
        <text>ATP + protein L-histidine = ADP + protein N-phospho-L-histidine.</text>
        <dbReference type="EC" id="2.7.13.3"/>
    </reaction>
</comment>
<gene>
    <name evidence="11" type="ORF">SAMN04487996_101256</name>
</gene>
<dbReference type="InterPro" id="IPR011495">
    <property type="entry name" value="Sig_transdc_His_kin_sub2_dim/P"/>
</dbReference>
<keyword evidence="9" id="KW-1133">Transmembrane helix</keyword>
<organism evidence="11 12">
    <name type="scientific">Dyadobacter soli</name>
    <dbReference type="NCBI Taxonomy" id="659014"/>
    <lineage>
        <taxon>Bacteria</taxon>
        <taxon>Pseudomonadati</taxon>
        <taxon>Bacteroidota</taxon>
        <taxon>Cytophagia</taxon>
        <taxon>Cytophagales</taxon>
        <taxon>Spirosomataceae</taxon>
        <taxon>Dyadobacter</taxon>
    </lineage>
</organism>
<evidence type="ECO:0000313" key="12">
    <source>
        <dbReference type="Proteomes" id="UP000198748"/>
    </source>
</evidence>
<name>A0A1G6VKA9_9BACT</name>
<dbReference type="STRING" id="659014.SAMN04487996_101256"/>
<dbReference type="PANTHER" id="PTHR41523">
    <property type="entry name" value="TWO-COMPONENT SYSTEM SENSOR PROTEIN"/>
    <property type="match status" value="1"/>
</dbReference>
<dbReference type="Pfam" id="PF07568">
    <property type="entry name" value="HisKA_2"/>
    <property type="match status" value="1"/>
</dbReference>
<evidence type="ECO:0000256" key="1">
    <source>
        <dbReference type="ARBA" id="ARBA00000085"/>
    </source>
</evidence>
<dbReference type="InterPro" id="IPR003594">
    <property type="entry name" value="HATPase_dom"/>
</dbReference>
<dbReference type="Gene3D" id="1.25.40.10">
    <property type="entry name" value="Tetratricopeptide repeat domain"/>
    <property type="match status" value="3"/>
</dbReference>
<dbReference type="PROSITE" id="PS50109">
    <property type="entry name" value="HIS_KIN"/>
    <property type="match status" value="1"/>
</dbReference>
<protein>
    <recommendedName>
        <fullName evidence="2">histidine kinase</fullName>
        <ecNumber evidence="2">2.7.13.3</ecNumber>
    </recommendedName>
</protein>
<feature type="transmembrane region" description="Helical" evidence="9">
    <location>
        <begin position="509"/>
        <end position="529"/>
    </location>
</feature>
<dbReference type="InterPro" id="IPR005467">
    <property type="entry name" value="His_kinase_dom"/>
</dbReference>
<evidence type="ECO:0000256" key="4">
    <source>
        <dbReference type="ARBA" id="ARBA00022679"/>
    </source>
</evidence>
<dbReference type="SUPFAM" id="SSF48452">
    <property type="entry name" value="TPR-like"/>
    <property type="match status" value="2"/>
</dbReference>
<dbReference type="InterPro" id="IPR036890">
    <property type="entry name" value="HATPase_C_sf"/>
</dbReference>
<dbReference type="InterPro" id="IPR019734">
    <property type="entry name" value="TPR_rpt"/>
</dbReference>
<dbReference type="Pfam" id="PF13424">
    <property type="entry name" value="TPR_12"/>
    <property type="match status" value="1"/>
</dbReference>
<dbReference type="SMART" id="SM00028">
    <property type="entry name" value="TPR"/>
    <property type="match status" value="3"/>
</dbReference>
<dbReference type="SMART" id="SM00387">
    <property type="entry name" value="HATPase_c"/>
    <property type="match status" value="1"/>
</dbReference>
<sequence>MPRPGSVRLILLIAWLGFGGFPTRAQPIHPSVAKPDTHQIKALVALGKKKLRPTYTRKADRDSARLLFQQAETISARLGNQKWLEESQSLIGITYLLGNNWPEGKAYFMKVVREGRKRGDKAGEISALLRMSTTVFCDDCRENRTALERALTLARETGDQSQQMLILMEMGYQDFQLHAGDTREAESKALQVLAIQNKIGSKPLTDAYHALAGASVYKMPGEYGYLSNAYYFLSDISQAKGDLNQKLFYILKVVRDAEESGEPDELDYAYYRLGNAYYELGQFEKSIIYYQKSLALSRKKGEFMVQTALANRMAITLLKQGKPREALRFLQDVVRKNLPYTYEDVMLLAQSFGACYDALNQYHVAETYYLRSVAWSEEITSGFRYAAWRKISQFYTAHGRFEKASPYLTQLLAAPAKKIIPSHQIEIYWMRFKVDSARGNYRSAITHYQKFKALNDSVFNETKSKQITQLSIQYETGKKDQDLRLKEQAIQLLTEKSRLQQNQLRQATYIRNGIFAGAVLLILLLGLGFKGYRVKKHINGLLEAKQVEINRKNHDLQLIVEEKDHLLVDREQLLTDKDRLLEEREWMLREMHHRVKNNLQIITSLLHSQGSFLKDKEAFAAIRESQNRVHAMALIHQKLYQTDRLSSVPMDDYIREIVDYLTNSFDRGTIIRREFDIDLVDLDIAFAVPLGLILNEAVTNSLKYAFPGGRSGTLRIEFKEQGYRTYRLVIADDGAGFPANLNPNLSRTLGMSLIRGLSEQIDGTLSITQQEGVQISLTFFEDKASRIPA</sequence>
<dbReference type="PROSITE" id="PS50293">
    <property type="entry name" value="TPR_REGION"/>
    <property type="match status" value="1"/>
</dbReference>
<dbReference type="InterPro" id="IPR011990">
    <property type="entry name" value="TPR-like_helical_dom_sf"/>
</dbReference>
<dbReference type="PROSITE" id="PS50005">
    <property type="entry name" value="TPR"/>
    <property type="match status" value="1"/>
</dbReference>
<keyword evidence="12" id="KW-1185">Reference proteome</keyword>
<keyword evidence="9" id="KW-0812">Transmembrane</keyword>
<reference evidence="12" key="1">
    <citation type="submission" date="2016-10" db="EMBL/GenBank/DDBJ databases">
        <authorList>
            <person name="Varghese N."/>
            <person name="Submissions S."/>
        </authorList>
    </citation>
    <scope>NUCLEOTIDE SEQUENCE [LARGE SCALE GENOMIC DNA]</scope>
    <source>
        <strain evidence="12">DSM 25329</strain>
    </source>
</reference>
<evidence type="ECO:0000256" key="3">
    <source>
        <dbReference type="ARBA" id="ARBA00022553"/>
    </source>
</evidence>
<keyword evidence="7" id="KW-0067">ATP-binding</keyword>
<dbReference type="PANTHER" id="PTHR41523:SF8">
    <property type="entry name" value="ETHYLENE RESPONSE SENSOR PROTEIN"/>
    <property type="match status" value="1"/>
</dbReference>
<dbReference type="Gene3D" id="3.30.450.20">
    <property type="entry name" value="PAS domain"/>
    <property type="match status" value="1"/>
</dbReference>
<keyword evidence="5" id="KW-0547">Nucleotide-binding</keyword>
<dbReference type="EMBL" id="FNAN01000001">
    <property type="protein sequence ID" value="SDD53467.1"/>
    <property type="molecule type" value="Genomic_DNA"/>
</dbReference>
<feature type="domain" description="Histidine kinase" evidence="10">
    <location>
        <begin position="590"/>
        <end position="783"/>
    </location>
</feature>
<dbReference type="Pfam" id="PF02518">
    <property type="entry name" value="HATPase_c"/>
    <property type="match status" value="1"/>
</dbReference>
<dbReference type="Proteomes" id="UP000198748">
    <property type="component" value="Unassembled WGS sequence"/>
</dbReference>
<dbReference type="SUPFAM" id="SSF55874">
    <property type="entry name" value="ATPase domain of HSP90 chaperone/DNA topoisomerase II/histidine kinase"/>
    <property type="match status" value="1"/>
</dbReference>
<keyword evidence="8" id="KW-0802">TPR repeat</keyword>
<dbReference type="GO" id="GO:0004673">
    <property type="term" value="F:protein histidine kinase activity"/>
    <property type="evidence" value="ECO:0007669"/>
    <property type="project" value="UniProtKB-EC"/>
</dbReference>
<evidence type="ECO:0000256" key="2">
    <source>
        <dbReference type="ARBA" id="ARBA00012438"/>
    </source>
</evidence>
<dbReference type="AlphaFoldDB" id="A0A1G6VKA9"/>
<dbReference type="Gene3D" id="3.30.565.10">
    <property type="entry name" value="Histidine kinase-like ATPase, C-terminal domain"/>
    <property type="match status" value="1"/>
</dbReference>
<evidence type="ECO:0000256" key="7">
    <source>
        <dbReference type="ARBA" id="ARBA00022840"/>
    </source>
</evidence>
<evidence type="ECO:0000256" key="5">
    <source>
        <dbReference type="ARBA" id="ARBA00022741"/>
    </source>
</evidence>